<organism evidence="1 2">
    <name type="scientific">Pontibacter arcticus</name>
    <dbReference type="NCBI Taxonomy" id="2080288"/>
    <lineage>
        <taxon>Bacteria</taxon>
        <taxon>Pseudomonadati</taxon>
        <taxon>Bacteroidota</taxon>
        <taxon>Cytophagia</taxon>
        <taxon>Cytophagales</taxon>
        <taxon>Hymenobacteraceae</taxon>
        <taxon>Pontibacter</taxon>
    </lineage>
</organism>
<gene>
    <name evidence="1" type="ORF">DP923_14950</name>
</gene>
<sequence length="96" mass="10558">MHNTAAPHLKSQSKDTKNWQKQLTIVKTAFGSTPATMLMIARKTGIERANICRYVATLRKAGAITLIRKGFCPITGFRAGFFTTNIAQFREGGLEG</sequence>
<proteinExistence type="predicted"/>
<comment type="caution">
    <text evidence="1">The sequence shown here is derived from an EMBL/GenBank/DDBJ whole genome shotgun (WGS) entry which is preliminary data.</text>
</comment>
<dbReference type="Proteomes" id="UP000251692">
    <property type="component" value="Unassembled WGS sequence"/>
</dbReference>
<name>A0A364RCJ6_9BACT</name>
<reference evidence="1 2" key="2">
    <citation type="submission" date="2018-07" db="EMBL/GenBank/DDBJ databases">
        <title>Pontibacter sp. 2b14 genomic sequence and assembly.</title>
        <authorList>
            <person name="Du Z.-J."/>
        </authorList>
    </citation>
    <scope>NUCLEOTIDE SEQUENCE [LARGE SCALE GENOMIC DNA]</scope>
    <source>
        <strain evidence="1 2">2b14</strain>
    </source>
</reference>
<dbReference type="AlphaFoldDB" id="A0A364RCJ6"/>
<protein>
    <submittedName>
        <fullName evidence="1">Uncharacterized protein</fullName>
    </submittedName>
</protein>
<evidence type="ECO:0000313" key="2">
    <source>
        <dbReference type="Proteomes" id="UP000251692"/>
    </source>
</evidence>
<evidence type="ECO:0000313" key="1">
    <source>
        <dbReference type="EMBL" id="RAU81975.1"/>
    </source>
</evidence>
<dbReference type="EMBL" id="QMDV01000004">
    <property type="protein sequence ID" value="RAU81975.1"/>
    <property type="molecule type" value="Genomic_DNA"/>
</dbReference>
<reference evidence="1 2" key="1">
    <citation type="submission" date="2018-06" db="EMBL/GenBank/DDBJ databases">
        <authorList>
            <person name="Liu Z.-W."/>
        </authorList>
    </citation>
    <scope>NUCLEOTIDE SEQUENCE [LARGE SCALE GENOMIC DNA]</scope>
    <source>
        <strain evidence="1 2">2b14</strain>
    </source>
</reference>
<keyword evidence="2" id="KW-1185">Reference proteome</keyword>
<accession>A0A364RCJ6</accession>